<organism evidence="1 2">
    <name type="scientific">Hirschia baltica (strain ATCC 49814 / DSM 5838 / IFAM 1418)</name>
    <dbReference type="NCBI Taxonomy" id="582402"/>
    <lineage>
        <taxon>Bacteria</taxon>
        <taxon>Pseudomonadati</taxon>
        <taxon>Pseudomonadota</taxon>
        <taxon>Alphaproteobacteria</taxon>
        <taxon>Hyphomonadales</taxon>
        <taxon>Hyphomonadaceae</taxon>
        <taxon>Hirschia</taxon>
    </lineage>
</organism>
<gene>
    <name evidence="1" type="ordered locus">Hbal_2984</name>
</gene>
<evidence type="ECO:0000313" key="2">
    <source>
        <dbReference type="Proteomes" id="UP000002745"/>
    </source>
</evidence>
<dbReference type="STRING" id="582402.Hbal_2984"/>
<dbReference type="InterPro" id="IPR036192">
    <property type="entry name" value="Cell_div_ZapA-like_sf"/>
</dbReference>
<protein>
    <recommendedName>
        <fullName evidence="3">Cell division protein ZapA</fullName>
    </recommendedName>
</protein>
<evidence type="ECO:0000313" key="1">
    <source>
        <dbReference type="EMBL" id="ACT60652.1"/>
    </source>
</evidence>
<dbReference type="EMBL" id="CP001678">
    <property type="protein sequence ID" value="ACT60652.1"/>
    <property type="molecule type" value="Genomic_DNA"/>
</dbReference>
<keyword evidence="2" id="KW-1185">Reference proteome</keyword>
<evidence type="ECO:0008006" key="3">
    <source>
        <dbReference type="Google" id="ProtNLM"/>
    </source>
</evidence>
<dbReference type="OrthoDB" id="9797575at2"/>
<sequence>MSKAELIINKKRYIVSCEEGQEARLTKLGERLDKRVIGLAEVMGEIGVERLFLAAALSLLDELDDAEMDAGVKSLDERITAIEARAAKALSDAASRIESLSAHLERAH</sequence>
<dbReference type="eggNOG" id="COG3027">
    <property type="taxonomic scope" value="Bacteria"/>
</dbReference>
<dbReference type="KEGG" id="hba:Hbal_2984"/>
<reference evidence="2" key="1">
    <citation type="journal article" date="2011" name="J. Bacteriol.">
        <title>Genome sequences of eight morphologically diverse alphaproteobacteria.</title>
        <authorList>
            <consortium name="US DOE Joint Genome Institute"/>
            <person name="Brown P.J."/>
            <person name="Kysela D.T."/>
            <person name="Buechlein A."/>
            <person name="Hemmerich C."/>
            <person name="Brun Y.V."/>
        </authorList>
    </citation>
    <scope>NUCLEOTIDE SEQUENCE [LARGE SCALE GENOMIC DNA]</scope>
    <source>
        <strain evidence="2">ATCC 49814 / DSM 5838 / IFAM 1418</strain>
    </source>
</reference>
<dbReference type="Proteomes" id="UP000002745">
    <property type="component" value="Chromosome"/>
</dbReference>
<dbReference type="RefSeq" id="WP_015828802.1">
    <property type="nucleotide sequence ID" value="NC_012982.1"/>
</dbReference>
<dbReference type="HOGENOM" id="CLU_133828_2_0_5"/>
<dbReference type="SUPFAM" id="SSF102829">
    <property type="entry name" value="Cell division protein ZapA-like"/>
    <property type="match status" value="1"/>
</dbReference>
<dbReference type="Pfam" id="PF05164">
    <property type="entry name" value="ZapA"/>
    <property type="match status" value="1"/>
</dbReference>
<dbReference type="AlphaFoldDB" id="C6XRP2"/>
<proteinExistence type="predicted"/>
<dbReference type="InterPro" id="IPR007838">
    <property type="entry name" value="Cell_div_ZapA-like"/>
</dbReference>
<accession>C6XRP2</accession>
<name>C6XRP2_HIRBI</name>